<evidence type="ECO:0000259" key="6">
    <source>
        <dbReference type="Pfam" id="PF01154"/>
    </source>
</evidence>
<dbReference type="CDD" id="cd00827">
    <property type="entry name" value="init_cond_enzymes"/>
    <property type="match status" value="1"/>
</dbReference>
<dbReference type="Proteomes" id="UP000188320">
    <property type="component" value="Unassembled WGS sequence"/>
</dbReference>
<feature type="active site" description="Proton donor/acceptor" evidence="3">
    <location>
        <position position="179"/>
    </location>
</feature>
<evidence type="ECO:0000256" key="2">
    <source>
        <dbReference type="ARBA" id="ARBA00022679"/>
    </source>
</evidence>
<evidence type="ECO:0000259" key="7">
    <source>
        <dbReference type="Pfam" id="PF08540"/>
    </source>
</evidence>
<gene>
    <name evidence="8" type="ORF">AX774_g5483</name>
</gene>
<dbReference type="GO" id="GO:0006084">
    <property type="term" value="P:acetyl-CoA metabolic process"/>
    <property type="evidence" value="ECO:0007669"/>
    <property type="project" value="InterPro"/>
</dbReference>
<dbReference type="InterPro" id="IPR010122">
    <property type="entry name" value="HMG_CoA_synthase_euk"/>
</dbReference>
<reference evidence="9" key="1">
    <citation type="submission" date="2017-01" db="EMBL/GenBank/DDBJ databases">
        <authorList>
            <person name="Wang Y."/>
            <person name="White M."/>
            <person name="Kvist S."/>
            <person name="Moncalvo J.-M."/>
        </authorList>
    </citation>
    <scope>NUCLEOTIDE SEQUENCE [LARGE SCALE GENOMIC DNA]</scope>
    <source>
        <strain evidence="9">COL-18-3</strain>
    </source>
</reference>
<feature type="binding site" evidence="4">
    <location>
        <position position="184"/>
    </location>
    <ligand>
        <name>CoA</name>
        <dbReference type="ChEBI" id="CHEBI:57287"/>
    </ligand>
</feature>
<dbReference type="GO" id="GO:0006696">
    <property type="term" value="P:ergosterol biosynthetic process"/>
    <property type="evidence" value="ECO:0007669"/>
    <property type="project" value="TreeGrafter"/>
</dbReference>
<feature type="binding site" evidence="4">
    <location>
        <position position="188"/>
    </location>
    <ligand>
        <name>CoA</name>
        <dbReference type="ChEBI" id="CHEBI:57287"/>
    </ligand>
</feature>
<accession>A0A1R1PJG4</accession>
<dbReference type="InterPro" id="IPR013528">
    <property type="entry name" value="HMG_CoA_synth_N"/>
</dbReference>
<dbReference type="AlphaFoldDB" id="A0A1R1PJG4"/>
<comment type="caution">
    <text evidence="8">The sequence shown here is derived from an EMBL/GenBank/DDBJ whole genome shotgun (WGS) entry which is preliminary data.</text>
</comment>
<feature type="domain" description="Hydroxymethylglutaryl-coenzyme A synthase C-terminal" evidence="7">
    <location>
        <begin position="107"/>
        <end position="374"/>
    </location>
</feature>
<keyword evidence="2 5" id="KW-0808">Transferase</keyword>
<feature type="binding site" evidence="4">
    <location>
        <position position="140"/>
    </location>
    <ligand>
        <name>CoA</name>
        <dbReference type="ChEBI" id="CHEBI:57287"/>
    </ligand>
</feature>
<comment type="similarity">
    <text evidence="1 5">Belongs to the thiolase-like superfamily. HMG-CoA synthase family.</text>
</comment>
<dbReference type="Gene3D" id="3.40.47.10">
    <property type="match status" value="1"/>
</dbReference>
<organism evidence="8 9">
    <name type="scientific">Zancudomyces culisetae</name>
    <name type="common">Gut fungus</name>
    <name type="synonym">Smittium culisetae</name>
    <dbReference type="NCBI Taxonomy" id="1213189"/>
    <lineage>
        <taxon>Eukaryota</taxon>
        <taxon>Fungi</taxon>
        <taxon>Fungi incertae sedis</taxon>
        <taxon>Zoopagomycota</taxon>
        <taxon>Kickxellomycotina</taxon>
        <taxon>Harpellomycetes</taxon>
        <taxon>Harpellales</taxon>
        <taxon>Legeriomycetaceae</taxon>
        <taxon>Zancudomyces</taxon>
    </lineage>
</organism>
<dbReference type="Pfam" id="PF08540">
    <property type="entry name" value="HMG_CoA_synt_C"/>
    <property type="match status" value="1"/>
</dbReference>
<dbReference type="SUPFAM" id="SSF53901">
    <property type="entry name" value="Thiolase-like"/>
    <property type="match status" value="2"/>
</dbReference>
<dbReference type="EMBL" id="LSSK01000993">
    <property type="protein sequence ID" value="OMH81069.1"/>
    <property type="molecule type" value="Genomic_DNA"/>
</dbReference>
<comment type="function">
    <text evidence="5">Catalyzes the condensation of acetyl-CoA with acetoacetyl-CoA to form HMG-CoA.</text>
</comment>
<dbReference type="InterPro" id="IPR013746">
    <property type="entry name" value="HMG_CoA_synt_C_dom"/>
</dbReference>
<evidence type="ECO:0000256" key="1">
    <source>
        <dbReference type="ARBA" id="ARBA00007061"/>
    </source>
</evidence>
<feature type="domain" description="Hydroxymethylglutaryl-coenzyme A synthase N-terminal" evidence="6">
    <location>
        <begin position="2"/>
        <end position="105"/>
    </location>
</feature>
<evidence type="ECO:0000256" key="5">
    <source>
        <dbReference type="RuleBase" id="RU364071"/>
    </source>
</evidence>
<dbReference type="Pfam" id="PF01154">
    <property type="entry name" value="HMG_CoA_synt_N"/>
    <property type="match status" value="1"/>
</dbReference>
<evidence type="ECO:0000313" key="9">
    <source>
        <dbReference type="Proteomes" id="UP000188320"/>
    </source>
</evidence>
<evidence type="ECO:0000256" key="4">
    <source>
        <dbReference type="PIRSR" id="PIRSR610122-2"/>
    </source>
</evidence>
<sequence>MSYKDIGRLEVGTETLVDKSKSTKTVLMKLFEESGNFSVEGIDTTNACYGGTSALFNACQWVDSSAWDGRLALVVAGDIAVYASGNARPSGGAGVVCMLVGPNAPLAFEFPLRGTYMSHVYDFYKPDLSSEFPTVDGPLSVVSYIKAFENAYLRYLEKLEVAEADKKASVESFDYILFHSPYTKQVAKAFGRLLFVDFLRDPENPLFASVKEQFAGRTLEDTYTDKVLEKSFITLGKKLFALKTEPSLYAAKNIGNMYTASVFFGLASLLTNVSSETLQGKRIGMFSYGSGCAASFYSFRVVGDISEIAQKLNLVSLMEQRIAVSPKDFESIMGVRENTHNSVEYKPVGPTEDLYPGTHYLESIDSMWRRYYSVTPQ</sequence>
<keyword evidence="9" id="KW-1185">Reference proteome</keyword>
<dbReference type="InterPro" id="IPR016039">
    <property type="entry name" value="Thiolase-like"/>
</dbReference>
<protein>
    <recommendedName>
        <fullName evidence="5">Hydroxymethylglutaryl-CoA synthase</fullName>
        <shortName evidence="5">HMG-CoA synthase</shortName>
        <ecNumber evidence="5">2.3.3.10</ecNumber>
    </recommendedName>
    <alternativeName>
        <fullName evidence="5">3-hydroxy-3-methylglutaryl coenzyme A synthase</fullName>
    </alternativeName>
</protein>
<evidence type="ECO:0000256" key="3">
    <source>
        <dbReference type="PIRSR" id="PIRSR610122-1"/>
    </source>
</evidence>
<dbReference type="NCBIfam" id="TIGR01833">
    <property type="entry name" value="HMG-CoA-S_euk"/>
    <property type="match status" value="1"/>
</dbReference>
<feature type="active site" description="Proton donor/acceptor" evidence="3">
    <location>
        <position position="14"/>
    </location>
</feature>
<feature type="binding site" evidence="4">
    <location>
        <position position="86"/>
    </location>
    <ligand>
        <name>CoA</name>
        <dbReference type="ChEBI" id="CHEBI:57287"/>
    </ligand>
</feature>
<dbReference type="EC" id="2.3.3.10" evidence="5"/>
<dbReference type="GO" id="GO:0004421">
    <property type="term" value="F:hydroxymethylglutaryl-CoA synthase activity"/>
    <property type="evidence" value="ECO:0007669"/>
    <property type="project" value="UniProtKB-EC"/>
</dbReference>
<comment type="catalytic activity">
    <reaction evidence="5">
        <text>acetoacetyl-CoA + acetyl-CoA + H2O = (3S)-3-hydroxy-3-methylglutaryl-CoA + CoA + H(+)</text>
        <dbReference type="Rhea" id="RHEA:10188"/>
        <dbReference type="ChEBI" id="CHEBI:15377"/>
        <dbReference type="ChEBI" id="CHEBI:15378"/>
        <dbReference type="ChEBI" id="CHEBI:43074"/>
        <dbReference type="ChEBI" id="CHEBI:57286"/>
        <dbReference type="ChEBI" id="CHEBI:57287"/>
        <dbReference type="ChEBI" id="CHEBI:57288"/>
        <dbReference type="EC" id="2.3.3.10"/>
    </reaction>
</comment>
<dbReference type="GO" id="GO:0010142">
    <property type="term" value="P:farnesyl diphosphate biosynthetic process, mevalonate pathway"/>
    <property type="evidence" value="ECO:0007669"/>
    <property type="project" value="InterPro"/>
</dbReference>
<dbReference type="PANTHER" id="PTHR43323:SF2">
    <property type="entry name" value="HYDROXYMETHYLGLUTARYL-COA SYNTHASE"/>
    <property type="match status" value="1"/>
</dbReference>
<dbReference type="PANTHER" id="PTHR43323">
    <property type="entry name" value="3-HYDROXY-3-METHYLGLUTARYL COENZYME A SYNTHASE"/>
    <property type="match status" value="1"/>
</dbReference>
<dbReference type="OrthoDB" id="1269963at2759"/>
<proteinExistence type="inferred from homology"/>
<name>A0A1R1PJG4_ZANCU</name>
<evidence type="ECO:0000313" key="8">
    <source>
        <dbReference type="EMBL" id="OMH81069.1"/>
    </source>
</evidence>
<feature type="active site" description="Acyl-thioester intermediate" evidence="3">
    <location>
        <position position="48"/>
    </location>
</feature>